<sequence length="99" mass="10500">MICAGYLEGGRDACQGDSGGGMVCDGILTGIVSGGNGCAEPRLPGVYADVFHYLDWITTNTEAVRIIERRKGGNHGTSNTSSITAMTISFLFYTVINYI</sequence>
<dbReference type="InterPro" id="IPR050127">
    <property type="entry name" value="Serine_Proteases_S1"/>
</dbReference>
<keyword evidence="3" id="KW-0645">Protease</keyword>
<evidence type="ECO:0000256" key="4">
    <source>
        <dbReference type="ARBA" id="ARBA00022801"/>
    </source>
</evidence>
<dbReference type="InterPro" id="IPR001254">
    <property type="entry name" value="Trypsin_dom"/>
</dbReference>
<dbReference type="EMBL" id="JADYXP020000016">
    <property type="protein sequence ID" value="KAL0107978.1"/>
    <property type="molecule type" value="Genomic_DNA"/>
</dbReference>
<dbReference type="PANTHER" id="PTHR24264">
    <property type="entry name" value="TRYPSIN-RELATED"/>
    <property type="match status" value="1"/>
</dbReference>
<dbReference type="AlphaFoldDB" id="A0AAW2EZ79"/>
<comment type="caution">
    <text evidence="7">The sequence shown here is derived from an EMBL/GenBank/DDBJ whole genome shotgun (WGS) entry which is preliminary data.</text>
</comment>
<dbReference type="SUPFAM" id="SSF50494">
    <property type="entry name" value="Trypsin-like serine proteases"/>
    <property type="match status" value="1"/>
</dbReference>
<proteinExistence type="predicted"/>
<accession>A0AAW2EZ79</accession>
<dbReference type="InterPro" id="IPR009003">
    <property type="entry name" value="Peptidase_S1_PA"/>
</dbReference>
<dbReference type="InterPro" id="IPR043504">
    <property type="entry name" value="Peptidase_S1_PA_chymotrypsin"/>
</dbReference>
<evidence type="ECO:0000256" key="1">
    <source>
        <dbReference type="ARBA" id="ARBA00004613"/>
    </source>
</evidence>
<evidence type="ECO:0000313" key="7">
    <source>
        <dbReference type="EMBL" id="KAL0107978.1"/>
    </source>
</evidence>
<dbReference type="PANTHER" id="PTHR24264:SF65">
    <property type="entry name" value="SRCR DOMAIN-CONTAINING PROTEIN"/>
    <property type="match status" value="1"/>
</dbReference>
<keyword evidence="5" id="KW-0720">Serine protease</keyword>
<dbReference type="Pfam" id="PF00089">
    <property type="entry name" value="Trypsin"/>
    <property type="match status" value="1"/>
</dbReference>
<evidence type="ECO:0000256" key="3">
    <source>
        <dbReference type="ARBA" id="ARBA00022670"/>
    </source>
</evidence>
<evidence type="ECO:0000256" key="2">
    <source>
        <dbReference type="ARBA" id="ARBA00022525"/>
    </source>
</evidence>
<reference evidence="7 8" key="1">
    <citation type="submission" date="2023-03" db="EMBL/GenBank/DDBJ databases">
        <title>High recombination rates correlate with genetic variation in Cardiocondyla obscurior ants.</title>
        <authorList>
            <person name="Errbii M."/>
        </authorList>
    </citation>
    <scope>NUCLEOTIDE SEQUENCE [LARGE SCALE GENOMIC DNA]</scope>
    <source>
        <strain evidence="7">Alpha-2009</strain>
        <tissue evidence="7">Whole body</tissue>
    </source>
</reference>
<keyword evidence="2" id="KW-0964">Secreted</keyword>
<dbReference type="GO" id="GO:0005615">
    <property type="term" value="C:extracellular space"/>
    <property type="evidence" value="ECO:0007669"/>
    <property type="project" value="TreeGrafter"/>
</dbReference>
<protein>
    <recommendedName>
        <fullName evidence="6">Peptidase S1 domain-containing protein</fullName>
    </recommendedName>
</protein>
<evidence type="ECO:0000313" key="8">
    <source>
        <dbReference type="Proteomes" id="UP001430953"/>
    </source>
</evidence>
<keyword evidence="8" id="KW-1185">Reference proteome</keyword>
<organism evidence="7 8">
    <name type="scientific">Cardiocondyla obscurior</name>
    <dbReference type="NCBI Taxonomy" id="286306"/>
    <lineage>
        <taxon>Eukaryota</taxon>
        <taxon>Metazoa</taxon>
        <taxon>Ecdysozoa</taxon>
        <taxon>Arthropoda</taxon>
        <taxon>Hexapoda</taxon>
        <taxon>Insecta</taxon>
        <taxon>Pterygota</taxon>
        <taxon>Neoptera</taxon>
        <taxon>Endopterygota</taxon>
        <taxon>Hymenoptera</taxon>
        <taxon>Apocrita</taxon>
        <taxon>Aculeata</taxon>
        <taxon>Formicoidea</taxon>
        <taxon>Formicidae</taxon>
        <taxon>Myrmicinae</taxon>
        <taxon>Cardiocondyla</taxon>
    </lineage>
</organism>
<dbReference type="Gene3D" id="2.40.10.10">
    <property type="entry name" value="Trypsin-like serine proteases"/>
    <property type="match status" value="1"/>
</dbReference>
<dbReference type="PROSITE" id="PS50240">
    <property type="entry name" value="TRYPSIN_DOM"/>
    <property type="match status" value="1"/>
</dbReference>
<dbReference type="Proteomes" id="UP001430953">
    <property type="component" value="Unassembled WGS sequence"/>
</dbReference>
<gene>
    <name evidence="7" type="ORF">PUN28_014916</name>
</gene>
<dbReference type="GO" id="GO:0006508">
    <property type="term" value="P:proteolysis"/>
    <property type="evidence" value="ECO:0007669"/>
    <property type="project" value="UniProtKB-KW"/>
</dbReference>
<keyword evidence="4" id="KW-0378">Hydrolase</keyword>
<dbReference type="GO" id="GO:0004252">
    <property type="term" value="F:serine-type endopeptidase activity"/>
    <property type="evidence" value="ECO:0007669"/>
    <property type="project" value="InterPro"/>
</dbReference>
<evidence type="ECO:0000256" key="5">
    <source>
        <dbReference type="ARBA" id="ARBA00022825"/>
    </source>
</evidence>
<evidence type="ECO:0000259" key="6">
    <source>
        <dbReference type="PROSITE" id="PS50240"/>
    </source>
</evidence>
<feature type="domain" description="Peptidase S1" evidence="6">
    <location>
        <begin position="1"/>
        <end position="62"/>
    </location>
</feature>
<name>A0AAW2EZ79_9HYME</name>
<comment type="subcellular location">
    <subcellularLocation>
        <location evidence="1">Secreted</location>
    </subcellularLocation>
</comment>